<protein>
    <submittedName>
        <fullName evidence="2">Uncharacterized protein</fullName>
    </submittedName>
</protein>
<proteinExistence type="predicted"/>
<feature type="chain" id="PRO_5037149340" evidence="1">
    <location>
        <begin position="25"/>
        <end position="215"/>
    </location>
</feature>
<organism evidence="2 3">
    <name type="scientific">Patiria miniata</name>
    <name type="common">Bat star</name>
    <name type="synonym">Asterina miniata</name>
    <dbReference type="NCBI Taxonomy" id="46514"/>
    <lineage>
        <taxon>Eukaryota</taxon>
        <taxon>Metazoa</taxon>
        <taxon>Echinodermata</taxon>
        <taxon>Eleutherozoa</taxon>
        <taxon>Asterozoa</taxon>
        <taxon>Asteroidea</taxon>
        <taxon>Valvatacea</taxon>
        <taxon>Valvatida</taxon>
        <taxon>Asterinidae</taxon>
        <taxon>Patiria</taxon>
    </lineage>
</organism>
<dbReference type="RefSeq" id="XP_038055922.1">
    <property type="nucleotide sequence ID" value="XM_038199994.1"/>
</dbReference>
<name>A0A913ZWM0_PATMI</name>
<feature type="signal peptide" evidence="1">
    <location>
        <begin position="1"/>
        <end position="24"/>
    </location>
</feature>
<keyword evidence="1" id="KW-0732">Signal</keyword>
<dbReference type="OrthoDB" id="302535at2759"/>
<dbReference type="EnsemblMetazoa" id="XM_038199994.1">
    <property type="protein sequence ID" value="XP_038055922.1"/>
    <property type="gene ID" value="LOC119727915"/>
</dbReference>
<evidence type="ECO:0000313" key="2">
    <source>
        <dbReference type="EnsemblMetazoa" id="XP_038055922.1"/>
    </source>
</evidence>
<dbReference type="GeneID" id="119727915"/>
<accession>A0A913ZWM0</accession>
<dbReference type="Proteomes" id="UP000887568">
    <property type="component" value="Unplaced"/>
</dbReference>
<evidence type="ECO:0000313" key="3">
    <source>
        <dbReference type="Proteomes" id="UP000887568"/>
    </source>
</evidence>
<keyword evidence="3" id="KW-1185">Reference proteome</keyword>
<reference evidence="2" key="1">
    <citation type="submission" date="2022-11" db="UniProtKB">
        <authorList>
            <consortium name="EnsemblMetazoa"/>
        </authorList>
    </citation>
    <scope>IDENTIFICATION</scope>
</reference>
<sequence length="215" mass="24534">MVTLERGRFLVSQLILVSFSPVWAWHELDNSQFHCWPLINPDAKNYLHDCHGLTMAWLADPPTEVRSSDNFIVNFTIQVTDSFFEWAVRNDTDYAIEYKPVFHPDLKFNNGLEARRWCVHNPCPARKSDADQYNCCFHHVNVHSCPKDKVSISTALSVHRCVSSSTAFQQVTRVKGVTFDQISAIPTLCNVRVGAFNRSVNKPELVFSNLVYPSS</sequence>
<evidence type="ECO:0000256" key="1">
    <source>
        <dbReference type="SAM" id="SignalP"/>
    </source>
</evidence>
<dbReference type="AlphaFoldDB" id="A0A913ZWM0"/>